<dbReference type="Proteomes" id="UP000037035">
    <property type="component" value="Unassembled WGS sequence"/>
</dbReference>
<name>A0A0L6UAL9_9BASI</name>
<reference evidence="1 2" key="1">
    <citation type="submission" date="2015-08" db="EMBL/GenBank/DDBJ databases">
        <title>Next Generation Sequencing and Analysis of the Genome of Puccinia sorghi L Schw, the Causal Agent of Maize Common Rust.</title>
        <authorList>
            <person name="Rochi L."/>
            <person name="Burguener G."/>
            <person name="Darino M."/>
            <person name="Turjanski A."/>
            <person name="Kreff E."/>
            <person name="Dieguez M.J."/>
            <person name="Sacco F."/>
        </authorList>
    </citation>
    <scope>NUCLEOTIDE SEQUENCE [LARGE SCALE GENOMIC DNA]</scope>
    <source>
        <strain evidence="1 2">RO10H11247</strain>
    </source>
</reference>
<feature type="non-terminal residue" evidence="1">
    <location>
        <position position="1"/>
    </location>
</feature>
<dbReference type="VEuPathDB" id="FungiDB:VP01_8783g1"/>
<sequence>GDNVMIFLHTFVHSPVSNLSSHSQQQLPLLEDQATTSTFSQPQELDTGHHLNTQTDPDSFGAAHIGSIDVVNDSDTFLDHQLTPELSQTDLEQYNDLNAYLDTLKEDETYKKKKKKKKGRLPTICFNSFLFSSSSITHHFILFPSIFYPYFLNFILFSIPYSRIDRGDPSLLSRY</sequence>
<comment type="caution">
    <text evidence="1">The sequence shown here is derived from an EMBL/GenBank/DDBJ whole genome shotgun (WGS) entry which is preliminary data.</text>
</comment>
<dbReference type="AlphaFoldDB" id="A0A0L6UAL9"/>
<proteinExistence type="predicted"/>
<keyword evidence="2" id="KW-1185">Reference proteome</keyword>
<accession>A0A0L6UAL9</accession>
<organism evidence="1 2">
    <name type="scientific">Puccinia sorghi</name>
    <dbReference type="NCBI Taxonomy" id="27349"/>
    <lineage>
        <taxon>Eukaryota</taxon>
        <taxon>Fungi</taxon>
        <taxon>Dikarya</taxon>
        <taxon>Basidiomycota</taxon>
        <taxon>Pucciniomycotina</taxon>
        <taxon>Pucciniomycetes</taxon>
        <taxon>Pucciniales</taxon>
        <taxon>Pucciniaceae</taxon>
        <taxon>Puccinia</taxon>
    </lineage>
</organism>
<protein>
    <submittedName>
        <fullName evidence="1">Uncharacterized protein</fullName>
    </submittedName>
</protein>
<dbReference type="EMBL" id="LAVV01014363">
    <property type="protein sequence ID" value="KNZ44830.1"/>
    <property type="molecule type" value="Genomic_DNA"/>
</dbReference>
<evidence type="ECO:0000313" key="1">
    <source>
        <dbReference type="EMBL" id="KNZ44830.1"/>
    </source>
</evidence>
<dbReference type="OrthoDB" id="10568209at2759"/>
<evidence type="ECO:0000313" key="2">
    <source>
        <dbReference type="Proteomes" id="UP000037035"/>
    </source>
</evidence>
<gene>
    <name evidence="1" type="ORF">VP01_8783g1</name>
</gene>